<evidence type="ECO:0000313" key="1">
    <source>
        <dbReference type="EMBL" id="UOR03794.1"/>
    </source>
</evidence>
<dbReference type="AlphaFoldDB" id="A0A8T9SRZ1"/>
<dbReference type="KEGG" id="haei:MUN82_12640"/>
<name>A0A8T9SRZ1_9BACT</name>
<accession>A0A8T9SRZ1</accession>
<proteinExistence type="predicted"/>
<protein>
    <submittedName>
        <fullName evidence="1">Uncharacterized protein</fullName>
    </submittedName>
</protein>
<organism evidence="1 2">
    <name type="scientific">Hymenobacter aerilatus</name>
    <dbReference type="NCBI Taxonomy" id="2932251"/>
    <lineage>
        <taxon>Bacteria</taxon>
        <taxon>Pseudomonadati</taxon>
        <taxon>Bacteroidota</taxon>
        <taxon>Cytophagia</taxon>
        <taxon>Cytophagales</taxon>
        <taxon>Hymenobacteraceae</taxon>
        <taxon>Hymenobacter</taxon>
    </lineage>
</organism>
<evidence type="ECO:0000313" key="2">
    <source>
        <dbReference type="Proteomes" id="UP000829925"/>
    </source>
</evidence>
<keyword evidence="2" id="KW-1185">Reference proteome</keyword>
<dbReference type="RefSeq" id="WP_245090925.1">
    <property type="nucleotide sequence ID" value="NZ_CP095053.1"/>
</dbReference>
<dbReference type="Proteomes" id="UP000829925">
    <property type="component" value="Chromosome"/>
</dbReference>
<dbReference type="EMBL" id="CP095053">
    <property type="protein sequence ID" value="UOR03794.1"/>
    <property type="molecule type" value="Genomic_DNA"/>
</dbReference>
<gene>
    <name evidence="1" type="ORF">MUN82_12640</name>
</gene>
<reference evidence="1 2" key="1">
    <citation type="submission" date="2022-04" db="EMBL/GenBank/DDBJ databases">
        <title>Hymenobacter sp. isolated from the air.</title>
        <authorList>
            <person name="Won M."/>
            <person name="Lee C.-M."/>
            <person name="Woen H.-Y."/>
            <person name="Kwon S.-W."/>
        </authorList>
    </citation>
    <scope>NUCLEOTIDE SEQUENCE [LARGE SCALE GENOMIC DNA]</scope>
    <source>
        <strain evidence="2">5413 J-13</strain>
    </source>
</reference>
<sequence>MTRWFAVILTALVLLQTFSQELRVVDYQLHTERITKLFCVNKARPQLHCNGKCHLAKQLRKAADAESKAPNDTEGKLEFEALPLLRFRVARLVSYPTAPRRFIAFRAAQYAFSPVHGIFHPPSFWV</sequence>